<evidence type="ECO:0000313" key="3">
    <source>
        <dbReference type="Proteomes" id="UP000095614"/>
    </source>
</evidence>
<dbReference type="InterPro" id="IPR025343">
    <property type="entry name" value="DUF4099"/>
</dbReference>
<dbReference type="OrthoDB" id="1064638at2"/>
<feature type="domain" description="DUF4099" evidence="1">
    <location>
        <begin position="7"/>
        <end position="88"/>
    </location>
</feature>
<dbReference type="RefSeq" id="WP_007850486.1">
    <property type="nucleotide sequence ID" value="NZ_CZAF01000004.1"/>
</dbReference>
<organism evidence="2 3">
    <name type="scientific">Bacteroides uniformis</name>
    <dbReference type="NCBI Taxonomy" id="820"/>
    <lineage>
        <taxon>Bacteria</taxon>
        <taxon>Pseudomonadati</taxon>
        <taxon>Bacteroidota</taxon>
        <taxon>Bacteroidia</taxon>
        <taxon>Bacteroidales</taxon>
        <taxon>Bacteroidaceae</taxon>
        <taxon>Bacteroides</taxon>
    </lineage>
</organism>
<protein>
    <recommendedName>
        <fullName evidence="1">DUF4099 domain-containing protein</fullName>
    </recommendedName>
</protein>
<dbReference type="AlphaFoldDB" id="A0A174HMI4"/>
<name>A0A174HMI4_BACUN</name>
<accession>A0A174HMI4</accession>
<proteinExistence type="predicted"/>
<evidence type="ECO:0000259" key="1">
    <source>
        <dbReference type="Pfam" id="PF13351"/>
    </source>
</evidence>
<dbReference type="Pfam" id="PF13351">
    <property type="entry name" value="DUF4099"/>
    <property type="match status" value="1"/>
</dbReference>
<sequence length="252" mass="28953">MKQVRFEFEELPYDTLSQFGLTQEMIEDLPMQTLEAISHGKHSPVLPIKVNDENGNTVTDRSRFAFVRKENGEADVIFFPVLKKSPLEKYNEEQKKQLQSGKTILADSVTADGRKTKVFVQIDTETNQVMSVPTQVIARNLQVLAEELKLSNAEIKVMQQGEPLTFVMEDEPVTVGIDLNEKNGIRFCQGDCQKWSEHTKREWDKYTFGCYGCWVMDDDGCLDYVPEEQYTEELWNEQKKSAQRNMGAGLHK</sequence>
<evidence type="ECO:0000313" key="2">
    <source>
        <dbReference type="EMBL" id="CUO76172.1"/>
    </source>
</evidence>
<gene>
    <name evidence="2" type="ORF">ERS852462_01460</name>
</gene>
<reference evidence="2 3" key="1">
    <citation type="submission" date="2015-09" db="EMBL/GenBank/DDBJ databases">
        <authorList>
            <consortium name="Pathogen Informatics"/>
        </authorList>
    </citation>
    <scope>NUCLEOTIDE SEQUENCE [LARGE SCALE GENOMIC DNA]</scope>
    <source>
        <strain evidence="2 3">2789STDY5834847</strain>
    </source>
</reference>
<dbReference type="Proteomes" id="UP000095614">
    <property type="component" value="Unassembled WGS sequence"/>
</dbReference>
<dbReference type="EMBL" id="CZAF01000004">
    <property type="protein sequence ID" value="CUO76172.1"/>
    <property type="molecule type" value="Genomic_DNA"/>
</dbReference>